<comment type="caution">
    <text evidence="4">The sequence shown here is derived from an EMBL/GenBank/DDBJ whole genome shotgun (WGS) entry which is preliminary data.</text>
</comment>
<name>A0A840XG40_9MICO</name>
<accession>A0A840XG40</accession>
<reference evidence="4 5" key="1">
    <citation type="submission" date="2020-08" db="EMBL/GenBank/DDBJ databases">
        <title>Sequencing the genomes of 1000 actinobacteria strains.</title>
        <authorList>
            <person name="Klenk H.-P."/>
        </authorList>
    </citation>
    <scope>NUCLEOTIDE SEQUENCE [LARGE SCALE GENOMIC DNA]</scope>
    <source>
        <strain evidence="4 5">DSM 23889</strain>
    </source>
</reference>
<keyword evidence="2" id="KW-0812">Transmembrane</keyword>
<dbReference type="Pfam" id="PF02517">
    <property type="entry name" value="Rce1-like"/>
    <property type="match status" value="1"/>
</dbReference>
<keyword evidence="2" id="KW-1133">Transmembrane helix</keyword>
<gene>
    <name evidence="4" type="ORF">BJ959_000968</name>
</gene>
<dbReference type="EMBL" id="JACHBS010000001">
    <property type="protein sequence ID" value="MBB5617472.1"/>
    <property type="molecule type" value="Genomic_DNA"/>
</dbReference>
<feature type="transmembrane region" description="Helical" evidence="2">
    <location>
        <begin position="98"/>
        <end position="120"/>
    </location>
</feature>
<keyword evidence="2" id="KW-0472">Membrane</keyword>
<dbReference type="InterPro" id="IPR003675">
    <property type="entry name" value="Rce1/LyrA-like_dom"/>
</dbReference>
<evidence type="ECO:0000313" key="4">
    <source>
        <dbReference type="EMBL" id="MBB5617472.1"/>
    </source>
</evidence>
<keyword evidence="4" id="KW-0645">Protease</keyword>
<feature type="domain" description="CAAX prenyl protease 2/Lysostaphin resistance protein A-like" evidence="3">
    <location>
        <begin position="148"/>
        <end position="236"/>
    </location>
</feature>
<feature type="transmembrane region" description="Helical" evidence="2">
    <location>
        <begin position="172"/>
        <end position="195"/>
    </location>
</feature>
<dbReference type="AlphaFoldDB" id="A0A840XG40"/>
<dbReference type="GO" id="GO:0080120">
    <property type="term" value="P:CAAX-box protein maturation"/>
    <property type="evidence" value="ECO:0007669"/>
    <property type="project" value="UniProtKB-ARBA"/>
</dbReference>
<keyword evidence="4" id="KW-0378">Hydrolase</keyword>
<evidence type="ECO:0000256" key="2">
    <source>
        <dbReference type="SAM" id="Phobius"/>
    </source>
</evidence>
<feature type="transmembrane region" description="Helical" evidence="2">
    <location>
        <begin position="201"/>
        <end position="234"/>
    </location>
</feature>
<feature type="transmembrane region" description="Helical" evidence="2">
    <location>
        <begin position="12"/>
        <end position="30"/>
    </location>
</feature>
<organism evidence="4 5">
    <name type="scientific">Microcella frigidaquae</name>
    <dbReference type="NCBI Taxonomy" id="424758"/>
    <lineage>
        <taxon>Bacteria</taxon>
        <taxon>Bacillati</taxon>
        <taxon>Actinomycetota</taxon>
        <taxon>Actinomycetes</taxon>
        <taxon>Micrococcales</taxon>
        <taxon>Microbacteriaceae</taxon>
        <taxon>Microcella</taxon>
    </lineage>
</organism>
<proteinExistence type="predicted"/>
<dbReference type="OrthoDB" id="7632478at2"/>
<dbReference type="GO" id="GO:0006508">
    <property type="term" value="P:proteolysis"/>
    <property type="evidence" value="ECO:0007669"/>
    <property type="project" value="UniProtKB-KW"/>
</dbReference>
<feature type="compositionally biased region" description="Low complexity" evidence="1">
    <location>
        <begin position="273"/>
        <end position="289"/>
    </location>
</feature>
<dbReference type="RefSeq" id="WP_153982626.1">
    <property type="nucleotide sequence ID" value="NZ_BAAANZ010000012.1"/>
</dbReference>
<dbReference type="GO" id="GO:0004175">
    <property type="term" value="F:endopeptidase activity"/>
    <property type="evidence" value="ECO:0007669"/>
    <property type="project" value="UniProtKB-ARBA"/>
</dbReference>
<keyword evidence="5" id="KW-1185">Reference proteome</keyword>
<feature type="region of interest" description="Disordered" evidence="1">
    <location>
        <begin position="267"/>
        <end position="289"/>
    </location>
</feature>
<evidence type="ECO:0000259" key="3">
    <source>
        <dbReference type="Pfam" id="PF02517"/>
    </source>
</evidence>
<feature type="transmembrane region" description="Helical" evidence="2">
    <location>
        <begin position="55"/>
        <end position="78"/>
    </location>
</feature>
<sequence>MLPELGWVPRVAAALLALGLVVLLIVRAARKDQREYRRFRRYRSTARRQAMMRRWLLESLVLFGGASVVLLVLVQPVVTPLLAATQALPPIAWLRDALAGGLGTTLLLGTLLGVAVLTAIGARGARREGGIVIVGDIAALLPRNRPELGWGAALSVNAGVVEELLFRLALPALLVVVTGEPISAFLLAALLFGALHAYQGWVGVLATTVVGLLFTALYVVSGSIGLAMLVHALFDLRTLVVIPMAVYRVHEVPGSVLFPKPLTGRVPPTETQAEGAPEAGADAGAASGA</sequence>
<evidence type="ECO:0000256" key="1">
    <source>
        <dbReference type="SAM" id="MobiDB-lite"/>
    </source>
</evidence>
<protein>
    <submittedName>
        <fullName evidence="4">Membrane protease YdiL (CAAX protease family)</fullName>
    </submittedName>
</protein>
<evidence type="ECO:0000313" key="5">
    <source>
        <dbReference type="Proteomes" id="UP000552883"/>
    </source>
</evidence>
<dbReference type="Proteomes" id="UP000552883">
    <property type="component" value="Unassembled WGS sequence"/>
</dbReference>